<evidence type="ECO:0000256" key="2">
    <source>
        <dbReference type="ARBA" id="ARBA00022435"/>
    </source>
</evidence>
<comment type="caution">
    <text evidence="11">The sequence shown here is derived from an EMBL/GenBank/DDBJ whole genome shotgun (WGS) entry which is preliminary data.</text>
</comment>
<dbReference type="EC" id="1.1.1.42" evidence="10"/>
<dbReference type="GO" id="GO:0004450">
    <property type="term" value="F:isocitrate dehydrogenase (NADP+) activity"/>
    <property type="evidence" value="ECO:0007669"/>
    <property type="project" value="UniProtKB-EC"/>
</dbReference>
<evidence type="ECO:0000256" key="3">
    <source>
        <dbReference type="ARBA" id="ARBA00022532"/>
    </source>
</evidence>
<keyword evidence="6 10" id="KW-0521">NADP</keyword>
<accession>A0ABS2ZX43</accession>
<dbReference type="RefSeq" id="WP_206368936.1">
    <property type="nucleotide sequence ID" value="NZ_CAWPTM010000145.1"/>
</dbReference>
<dbReference type="PIRSF" id="PIRSF009407">
    <property type="entry name" value="IDH_monmr"/>
    <property type="match status" value="1"/>
</dbReference>
<proteinExistence type="inferred from homology"/>
<evidence type="ECO:0000256" key="7">
    <source>
        <dbReference type="ARBA" id="ARBA00023002"/>
    </source>
</evidence>
<dbReference type="PANTHER" id="PTHR36999">
    <property type="entry name" value="ISOCITRATE DEHYDROGENASE [NADP]"/>
    <property type="match status" value="1"/>
</dbReference>
<dbReference type="EMBL" id="JAFHLB010000003">
    <property type="protein sequence ID" value="MBN3576778.1"/>
    <property type="molecule type" value="Genomic_DNA"/>
</dbReference>
<dbReference type="Gene3D" id="3.40.718.10">
    <property type="entry name" value="Isopropylmalate Dehydrogenase"/>
    <property type="match status" value="1"/>
</dbReference>
<keyword evidence="2 10" id="KW-0329">Glyoxylate bypass</keyword>
<keyword evidence="12" id="KW-1185">Reference proteome</keyword>
<dbReference type="SUPFAM" id="SSF53659">
    <property type="entry name" value="Isocitrate/Isopropylmalate dehydrogenase-like"/>
    <property type="match status" value="1"/>
</dbReference>
<evidence type="ECO:0000256" key="5">
    <source>
        <dbReference type="ARBA" id="ARBA00022842"/>
    </source>
</evidence>
<evidence type="ECO:0000256" key="1">
    <source>
        <dbReference type="ARBA" id="ARBA00001946"/>
    </source>
</evidence>
<dbReference type="PANTHER" id="PTHR36999:SF1">
    <property type="entry name" value="ISOCITRATE DEHYDROGENASE (NADP(+))"/>
    <property type="match status" value="1"/>
</dbReference>
<reference evidence="11 12" key="1">
    <citation type="submission" date="2021-02" db="EMBL/GenBank/DDBJ databases">
        <title>Draft Genome Sequences of 5 Vibrio neptunius Strains Isolated From of Bivalve Hatcheries.</title>
        <authorList>
            <person name="Galvis F."/>
            <person name="Barja J.L."/>
            <person name="Lemos M.L."/>
            <person name="Balado M."/>
        </authorList>
    </citation>
    <scope>NUCLEOTIDE SEQUENCE [LARGE SCALE GENOMIC DNA]</scope>
    <source>
        <strain evidence="11 12">PP-145.98</strain>
    </source>
</reference>
<name>A0ABS2ZX43_9VIBR</name>
<dbReference type="NCBIfam" id="TIGR00178">
    <property type="entry name" value="monomer_idh"/>
    <property type="match status" value="1"/>
</dbReference>
<keyword evidence="4" id="KW-0479">Metal-binding</keyword>
<evidence type="ECO:0000313" key="11">
    <source>
        <dbReference type="EMBL" id="MBN3576778.1"/>
    </source>
</evidence>
<evidence type="ECO:0000256" key="8">
    <source>
        <dbReference type="ARBA" id="ARBA00023554"/>
    </source>
</evidence>
<dbReference type="InterPro" id="IPR004436">
    <property type="entry name" value="Isocitrate_DH_NADP_mono"/>
</dbReference>
<evidence type="ECO:0000256" key="4">
    <source>
        <dbReference type="ARBA" id="ARBA00022723"/>
    </source>
</evidence>
<sequence length="741" mass="80258">MPTEKPTIIYTITDEAPALATYSLLPIIQSFTASSGIDVDTRDISLAGRIIANFPEHLTEEQRIGDALAELGELAKTPEANIIKLPNISASIPQLKAAIKELQDKGYNLPNYPEEPSTYEEEAIKATYDKIKGSAVNPVLREGNSDRRAPLSVKNYAKKNPHSMGAWSKDSKSHVSSMSGNDFFGSEKSHTVEGATEVKIEFTAADGAVKELKAPFALQDQEIIDCSVMNKKALVEFFEKEIADAKQQEVLLSLHMKATMMKVSDPVIFGHAVKVYYKDVFAKYGDVFDQLGVDVNNGIGDVYAKIATLPAAQKEEIEAALQAVYETQPPLAMVDSDRGITNLHVPSDIIVDASMPAMLRSSGQMWGPDGKQKDTKAMIPDRSYASIYQAVIDFCKENGAFDPTTMGSVPNVGLMAQKAEEYGSHDKTFILDQAGTIRVVDAAGAVLLEQAVEEGDIFRMCQVKDAPIQDWVKLAVTRARATGVPAVFWLDENRAHDAQLIKKVNAYLPNHDTSGLEIKILAPLDACKFSLERIKEGQDTISVTGNVLRDYLTDLFPILELGTSAKMLSIVPLMNGGGLFETGAGGSAPKHVQQVEKENHLRWDSLGEFLALAASLEHLSTVTGNAKAQVLADALDKATGEFLDNNKSPSRKVGELDNRGSHYYLATYWAQALAAQTADSDLAAEFAPVAEALSLKEDAIVAELNGAQGVAGELGGYYAPEFEKASPLMRPSATLNAIIND</sequence>
<organism evidence="11 12">
    <name type="scientific">Vibrio neptunius</name>
    <dbReference type="NCBI Taxonomy" id="170651"/>
    <lineage>
        <taxon>Bacteria</taxon>
        <taxon>Pseudomonadati</taxon>
        <taxon>Pseudomonadota</taxon>
        <taxon>Gammaproteobacteria</taxon>
        <taxon>Vibrionales</taxon>
        <taxon>Vibrionaceae</taxon>
        <taxon>Vibrio</taxon>
    </lineage>
</organism>
<evidence type="ECO:0000313" key="12">
    <source>
        <dbReference type="Proteomes" id="UP000779070"/>
    </source>
</evidence>
<evidence type="ECO:0000256" key="9">
    <source>
        <dbReference type="ARBA" id="ARBA00046318"/>
    </source>
</evidence>
<keyword evidence="3 10" id="KW-0816">Tricarboxylic acid cycle</keyword>
<gene>
    <name evidence="11" type="ORF">JYA62_03745</name>
</gene>
<keyword evidence="7 10" id="KW-0560">Oxidoreductase</keyword>
<comment type="similarity">
    <text evidence="9 10">Belongs to the monomeric-type IDH family.</text>
</comment>
<evidence type="ECO:0000256" key="6">
    <source>
        <dbReference type="ARBA" id="ARBA00022857"/>
    </source>
</evidence>
<evidence type="ECO:0000256" key="10">
    <source>
        <dbReference type="PIRNR" id="PIRNR009407"/>
    </source>
</evidence>
<dbReference type="Proteomes" id="UP000779070">
    <property type="component" value="Unassembled WGS sequence"/>
</dbReference>
<comment type="catalytic activity">
    <reaction evidence="8 10">
        <text>D-threo-isocitrate + NADP(+) = 2-oxoglutarate + CO2 + NADPH</text>
        <dbReference type="Rhea" id="RHEA:19629"/>
        <dbReference type="ChEBI" id="CHEBI:15562"/>
        <dbReference type="ChEBI" id="CHEBI:16526"/>
        <dbReference type="ChEBI" id="CHEBI:16810"/>
        <dbReference type="ChEBI" id="CHEBI:57783"/>
        <dbReference type="ChEBI" id="CHEBI:58349"/>
        <dbReference type="EC" id="1.1.1.42"/>
    </reaction>
</comment>
<keyword evidence="5" id="KW-0460">Magnesium</keyword>
<comment type="cofactor">
    <cofactor evidence="1">
        <name>Mg(2+)</name>
        <dbReference type="ChEBI" id="CHEBI:18420"/>
    </cofactor>
</comment>
<protein>
    <recommendedName>
        <fullName evidence="10">Isocitrate dehydrogenase [NADP]</fullName>
        <ecNumber evidence="10">1.1.1.42</ecNumber>
    </recommendedName>
    <alternativeName>
        <fullName evidence="10">Oxalosuccinate decarboxylase</fullName>
    </alternativeName>
</protein>
<dbReference type="Pfam" id="PF03971">
    <property type="entry name" value="IDH"/>
    <property type="match status" value="1"/>
</dbReference>